<feature type="domain" description="HhH-GPD" evidence="5">
    <location>
        <begin position="152"/>
        <end position="320"/>
    </location>
</feature>
<sequence length="459" mass="50196">MASRMTRSASKASSTAVKQATAAASPPPARSPSKRSRPTSASADSFKPPPTTPKRAKTAQKKNEPESPYVPPTPNTERRIHEMVESAEREGEKEHAVLLHPELTFEYQDAKDHLTRVDPRFGVIMDQLPCKPFQGEQNEPFNPFKSLVTSLLGQQISWLAARSITHKFTRLFFPHLPEKLPPPGSTEPRLETPFPTPHQVLDLPDRTAALRGAGLSGRKVEYVVELAERFADGRLDARKLWAMNDDELMETLVAVRGIGRWTVEMFLIFAAKRPDVLPCGDLGIQKNLCKWFSHDPALAPSIHPRKLAGASPTKLGAAATSAAPESPSKSQSDAQTDTDSAATVPSARKTHEGEGVGLGKLAALGGASVEQELVVDLDQPATPPRTSTKQEEEVVEFAFPETSNNLTPAILKSRLNGKKLKGNIYMTPQEMEEMTAAWAPYRSIACWYLWSLSDGTGDP</sequence>
<feature type="region of interest" description="Disordered" evidence="4">
    <location>
        <begin position="303"/>
        <end position="355"/>
    </location>
</feature>
<dbReference type="PANTHER" id="PTHR43003">
    <property type="entry name" value="DNA-3-METHYLADENINE GLYCOSYLASE"/>
    <property type="match status" value="1"/>
</dbReference>
<organism evidence="6 7">
    <name type="scientific">Rhodotorula mucilaginosa</name>
    <name type="common">Yeast</name>
    <name type="synonym">Rhodotorula rubra</name>
    <dbReference type="NCBI Taxonomy" id="5537"/>
    <lineage>
        <taxon>Eukaryota</taxon>
        <taxon>Fungi</taxon>
        <taxon>Dikarya</taxon>
        <taxon>Basidiomycota</taxon>
        <taxon>Pucciniomycotina</taxon>
        <taxon>Microbotryomycetes</taxon>
        <taxon>Sporidiobolales</taxon>
        <taxon>Sporidiobolaceae</taxon>
        <taxon>Rhodotorula</taxon>
    </lineage>
</organism>
<dbReference type="CDD" id="cd00056">
    <property type="entry name" value="ENDO3c"/>
    <property type="match status" value="1"/>
</dbReference>
<evidence type="ECO:0000313" key="6">
    <source>
        <dbReference type="EMBL" id="KAG0658600.1"/>
    </source>
</evidence>
<dbReference type="GO" id="GO:0032131">
    <property type="term" value="F:alkylated DNA binding"/>
    <property type="evidence" value="ECO:0007669"/>
    <property type="project" value="TreeGrafter"/>
</dbReference>
<name>A0A9P6VXG5_RHOMI</name>
<dbReference type="Proteomes" id="UP000777482">
    <property type="component" value="Unassembled WGS sequence"/>
</dbReference>
<evidence type="ECO:0000256" key="2">
    <source>
        <dbReference type="ARBA" id="ARBA00022763"/>
    </source>
</evidence>
<dbReference type="GO" id="GO:0006307">
    <property type="term" value="P:DNA alkylation repair"/>
    <property type="evidence" value="ECO:0007669"/>
    <property type="project" value="TreeGrafter"/>
</dbReference>
<dbReference type="InterPro" id="IPR011257">
    <property type="entry name" value="DNA_glycosylase"/>
</dbReference>
<evidence type="ECO:0000256" key="4">
    <source>
        <dbReference type="SAM" id="MobiDB-lite"/>
    </source>
</evidence>
<keyword evidence="3" id="KW-0234">DNA repair</keyword>
<feature type="compositionally biased region" description="Low complexity" evidence="4">
    <location>
        <begin position="317"/>
        <end position="330"/>
    </location>
</feature>
<proteinExistence type="inferred from homology"/>
<feature type="compositionally biased region" description="Polar residues" evidence="4">
    <location>
        <begin position="331"/>
        <end position="343"/>
    </location>
</feature>
<dbReference type="SMART" id="SM00478">
    <property type="entry name" value="ENDO3c"/>
    <property type="match status" value="1"/>
</dbReference>
<dbReference type="GO" id="GO:0043916">
    <property type="term" value="F:DNA-7-methylguanine glycosylase activity"/>
    <property type="evidence" value="ECO:0007669"/>
    <property type="project" value="TreeGrafter"/>
</dbReference>
<keyword evidence="7" id="KW-1185">Reference proteome</keyword>
<dbReference type="GO" id="GO:0008725">
    <property type="term" value="F:DNA-3-methyladenine glycosylase activity"/>
    <property type="evidence" value="ECO:0007669"/>
    <property type="project" value="TreeGrafter"/>
</dbReference>
<dbReference type="FunFam" id="1.10.340.30:FF:000004">
    <property type="entry name" value="DNA-3-methyladenine glycosylase II"/>
    <property type="match status" value="1"/>
</dbReference>
<evidence type="ECO:0000259" key="5">
    <source>
        <dbReference type="SMART" id="SM00478"/>
    </source>
</evidence>
<dbReference type="GO" id="GO:0005634">
    <property type="term" value="C:nucleus"/>
    <property type="evidence" value="ECO:0007669"/>
    <property type="project" value="TreeGrafter"/>
</dbReference>
<dbReference type="EMBL" id="PUHQ01000064">
    <property type="protein sequence ID" value="KAG0658600.1"/>
    <property type="molecule type" value="Genomic_DNA"/>
</dbReference>
<dbReference type="PANTHER" id="PTHR43003:SF5">
    <property type="entry name" value="DNA-3-METHYLADENINE GLYCOSYLASE"/>
    <property type="match status" value="1"/>
</dbReference>
<dbReference type="InterPro" id="IPR003265">
    <property type="entry name" value="HhH-GPD_domain"/>
</dbReference>
<comment type="caution">
    <text evidence="6">The sequence shown here is derived from an EMBL/GenBank/DDBJ whole genome shotgun (WGS) entry which is preliminary data.</text>
</comment>
<reference evidence="6 7" key="1">
    <citation type="submission" date="2020-11" db="EMBL/GenBank/DDBJ databases">
        <title>Kefir isolates.</title>
        <authorList>
            <person name="Marcisauskas S."/>
            <person name="Kim Y."/>
            <person name="Blasche S."/>
        </authorList>
    </citation>
    <scope>NUCLEOTIDE SEQUENCE [LARGE SCALE GENOMIC DNA]</scope>
    <source>
        <strain evidence="6 7">KR</strain>
    </source>
</reference>
<dbReference type="GO" id="GO:0006285">
    <property type="term" value="P:base-excision repair, AP site formation"/>
    <property type="evidence" value="ECO:0007669"/>
    <property type="project" value="TreeGrafter"/>
</dbReference>
<comment type="similarity">
    <text evidence="1">Belongs to the alkylbase DNA glycosidase AlkA family.</text>
</comment>
<dbReference type="AlphaFoldDB" id="A0A9P6VXG5"/>
<dbReference type="Gene3D" id="1.10.340.30">
    <property type="entry name" value="Hypothetical protein, domain 2"/>
    <property type="match status" value="1"/>
</dbReference>
<feature type="compositionally biased region" description="Polar residues" evidence="4">
    <location>
        <begin position="1"/>
        <end position="18"/>
    </location>
</feature>
<dbReference type="Gene3D" id="1.10.1670.40">
    <property type="match status" value="2"/>
</dbReference>
<feature type="region of interest" description="Disordered" evidence="4">
    <location>
        <begin position="1"/>
        <end position="78"/>
    </location>
</feature>
<evidence type="ECO:0000313" key="7">
    <source>
        <dbReference type="Proteomes" id="UP000777482"/>
    </source>
</evidence>
<dbReference type="GO" id="GO:0032993">
    <property type="term" value="C:protein-DNA complex"/>
    <property type="evidence" value="ECO:0007669"/>
    <property type="project" value="TreeGrafter"/>
</dbReference>
<dbReference type="OrthoDB" id="415889at2759"/>
<gene>
    <name evidence="6" type="ORF">C6P46_005720</name>
</gene>
<keyword evidence="2" id="KW-0227">DNA damage</keyword>
<dbReference type="Pfam" id="PF00730">
    <property type="entry name" value="HhH-GPD"/>
    <property type="match status" value="1"/>
</dbReference>
<dbReference type="SUPFAM" id="SSF48150">
    <property type="entry name" value="DNA-glycosylase"/>
    <property type="match status" value="1"/>
</dbReference>
<accession>A0A9P6VXG5</accession>
<protein>
    <recommendedName>
        <fullName evidence="5">HhH-GPD domain-containing protein</fullName>
    </recommendedName>
</protein>
<evidence type="ECO:0000256" key="3">
    <source>
        <dbReference type="ARBA" id="ARBA00023204"/>
    </source>
</evidence>
<evidence type="ECO:0000256" key="1">
    <source>
        <dbReference type="ARBA" id="ARBA00010817"/>
    </source>
</evidence>
<dbReference type="InterPro" id="IPR051912">
    <property type="entry name" value="Alkylbase_DNA_Glycosylase/TA"/>
</dbReference>